<dbReference type="EMBL" id="JADZGI010000001">
    <property type="protein sequence ID" value="MBH0112432.1"/>
    <property type="molecule type" value="Genomic_DNA"/>
</dbReference>
<evidence type="ECO:0000313" key="3">
    <source>
        <dbReference type="Proteomes" id="UP000617634"/>
    </source>
</evidence>
<dbReference type="PANTHER" id="PTHR46623">
    <property type="entry name" value="CARBOXYMETHYLENEBUTENOLIDASE-RELATED"/>
    <property type="match status" value="1"/>
</dbReference>
<organism evidence="2 3">
    <name type="scientific">Novosphingobium aureum</name>
    <dbReference type="NCBI Taxonomy" id="2792964"/>
    <lineage>
        <taxon>Bacteria</taxon>
        <taxon>Pseudomonadati</taxon>
        <taxon>Pseudomonadota</taxon>
        <taxon>Alphaproteobacteria</taxon>
        <taxon>Sphingomonadales</taxon>
        <taxon>Sphingomonadaceae</taxon>
        <taxon>Novosphingobium</taxon>
    </lineage>
</organism>
<protein>
    <submittedName>
        <fullName evidence="2">Dienelactone hydrolase family protein</fullName>
    </submittedName>
</protein>
<comment type="caution">
    <text evidence="2">The sequence shown here is derived from an EMBL/GenBank/DDBJ whole genome shotgun (WGS) entry which is preliminary data.</text>
</comment>
<keyword evidence="2" id="KW-0378">Hydrolase</keyword>
<keyword evidence="3" id="KW-1185">Reference proteome</keyword>
<gene>
    <name evidence="2" type="ORF">I5E68_05615</name>
</gene>
<dbReference type="InterPro" id="IPR029058">
    <property type="entry name" value="AB_hydrolase_fold"/>
</dbReference>
<evidence type="ECO:0000259" key="1">
    <source>
        <dbReference type="Pfam" id="PF01738"/>
    </source>
</evidence>
<dbReference type="InterPro" id="IPR051049">
    <property type="entry name" value="Dienelactone_hydrolase-like"/>
</dbReference>
<sequence>MCDEFSDEQETGAELGDKLGLSRRDFTALGASVALAGCAGSAGGGQGSDLAERMVSITTADGVCDAFFVHPAKGSHPGVVMWPDIAGLREAKKVMARSLAARGYAVLAVNQYYRSSPSPVLESFAQWRTPEGRERIAPMREELTSEAVTRDAGAYVAFLDTQDAVDKQRKIASNGYCMGGPFTVRTAAAVPGRVGAAASFHGAGLVTGAPDSPDALLAGTEAAYLFAIARNDDEREPDHKTILREKAASAGRPAEIEVYDADHGWCVPDSPAWDAEEADRAFKRMLALFEGL</sequence>
<name>A0A931MK21_9SPHN</name>
<feature type="domain" description="Dienelactone hydrolase" evidence="1">
    <location>
        <begin position="65"/>
        <end position="290"/>
    </location>
</feature>
<accession>A0A931MK21</accession>
<dbReference type="InterPro" id="IPR002925">
    <property type="entry name" value="Dienelactn_hydro"/>
</dbReference>
<dbReference type="Pfam" id="PF01738">
    <property type="entry name" value="DLH"/>
    <property type="match status" value="1"/>
</dbReference>
<dbReference type="PANTHER" id="PTHR46623:SF10">
    <property type="entry name" value="CARBOXYMETHYLENEBUTENOLIDASE HOMOLOG"/>
    <property type="match status" value="1"/>
</dbReference>
<evidence type="ECO:0000313" key="2">
    <source>
        <dbReference type="EMBL" id="MBH0112432.1"/>
    </source>
</evidence>
<dbReference type="SUPFAM" id="SSF53474">
    <property type="entry name" value="alpha/beta-Hydrolases"/>
    <property type="match status" value="1"/>
</dbReference>
<dbReference type="Proteomes" id="UP000617634">
    <property type="component" value="Unassembled WGS sequence"/>
</dbReference>
<proteinExistence type="predicted"/>
<dbReference type="Gene3D" id="3.40.50.1820">
    <property type="entry name" value="alpha/beta hydrolase"/>
    <property type="match status" value="1"/>
</dbReference>
<dbReference type="RefSeq" id="WP_197161808.1">
    <property type="nucleotide sequence ID" value="NZ_JADZGI010000001.1"/>
</dbReference>
<dbReference type="AlphaFoldDB" id="A0A931MK21"/>
<dbReference type="GO" id="GO:0016787">
    <property type="term" value="F:hydrolase activity"/>
    <property type="evidence" value="ECO:0007669"/>
    <property type="project" value="UniProtKB-KW"/>
</dbReference>
<reference evidence="2" key="1">
    <citation type="submission" date="2020-11" db="EMBL/GenBank/DDBJ databases">
        <title>Novosphingobium aureum sp. nov., a marine bacterium isolated from sediment of a salt flat.</title>
        <authorList>
            <person name="Yoo Y."/>
            <person name="Kim J.-J."/>
        </authorList>
    </citation>
    <scope>NUCLEOTIDE SEQUENCE</scope>
    <source>
        <strain evidence="2">YJ-S2-02</strain>
    </source>
</reference>